<feature type="domain" description="Heme-copper oxidase subunit III family profile" evidence="11">
    <location>
        <begin position="1"/>
        <end position="199"/>
    </location>
</feature>
<dbReference type="HOGENOM" id="CLU_044071_0_2_0"/>
<evidence type="ECO:0000256" key="4">
    <source>
        <dbReference type="ARBA" id="ARBA00022692"/>
    </source>
</evidence>
<dbReference type="PANTHER" id="PTHR11403:SF7">
    <property type="entry name" value="CYTOCHROME C OXIDASE SUBUNIT 3"/>
    <property type="match status" value="1"/>
</dbReference>
<proteinExistence type="inferred from homology"/>
<evidence type="ECO:0000256" key="8">
    <source>
        <dbReference type="ARBA" id="ARBA00031625"/>
    </source>
</evidence>
<evidence type="ECO:0000256" key="7">
    <source>
        <dbReference type="ARBA" id="ARBA00023136"/>
    </source>
</evidence>
<evidence type="ECO:0000256" key="9">
    <source>
        <dbReference type="RuleBase" id="RU003376"/>
    </source>
</evidence>
<dbReference type="InterPro" id="IPR035973">
    <property type="entry name" value="Cyt_c_oxidase_su3-like_sf"/>
</dbReference>
<evidence type="ECO:0000256" key="5">
    <source>
        <dbReference type="ARBA" id="ARBA00022967"/>
    </source>
</evidence>
<evidence type="ECO:0000313" key="12">
    <source>
        <dbReference type="EMBL" id="ABJ87820.1"/>
    </source>
</evidence>
<sequence length="205" mass="22690">MTERRTLDVSGLPPYEVSNQSPLFWGQVLMCVIEGSLLCMLIAVYFYLRLRVDVWPAPGVHLPGLTLPSLALIPLFASCVGSYLASEAAKKNSRAGMLLGLGLNLGLATVFLVLRALEWSRLNFTWASDAHGSIFWTILFLHSYDIIADVLMTAVLLTIVASGHYGPRQRIGVHVDSILWYFLVGIWIPLYAVIYWGPRLIGGGR</sequence>
<keyword evidence="6 10" id="KW-1133">Transmembrane helix</keyword>
<feature type="transmembrane region" description="Helical" evidence="10">
    <location>
        <begin position="60"/>
        <end position="84"/>
    </location>
</feature>
<comment type="subcellular location">
    <subcellularLocation>
        <location evidence="9">Cell membrane</location>
        <topology evidence="9">Multi-pass membrane protein</topology>
    </subcellularLocation>
    <subcellularLocation>
        <location evidence="1">Membrane</location>
        <topology evidence="1">Multi-pass membrane protein</topology>
    </subcellularLocation>
</comment>
<dbReference type="GO" id="GO:0005886">
    <property type="term" value="C:plasma membrane"/>
    <property type="evidence" value="ECO:0007669"/>
    <property type="project" value="UniProtKB-SubCell"/>
</dbReference>
<dbReference type="InterPro" id="IPR013833">
    <property type="entry name" value="Cyt_c_oxidase_su3_a-hlx"/>
</dbReference>
<feature type="transmembrane region" description="Helical" evidence="10">
    <location>
        <begin position="28"/>
        <end position="48"/>
    </location>
</feature>
<dbReference type="PANTHER" id="PTHR11403">
    <property type="entry name" value="CYTOCHROME C OXIDASE SUBUNIT III"/>
    <property type="match status" value="1"/>
</dbReference>
<feature type="transmembrane region" description="Helical" evidence="10">
    <location>
        <begin position="96"/>
        <end position="114"/>
    </location>
</feature>
<evidence type="ECO:0000256" key="2">
    <source>
        <dbReference type="ARBA" id="ARBA00010581"/>
    </source>
</evidence>
<dbReference type="InParanoid" id="Q01RA0"/>
<protein>
    <recommendedName>
        <fullName evidence="3">cytochrome-c oxidase</fullName>
        <ecNumber evidence="3">7.1.1.9</ecNumber>
    </recommendedName>
    <alternativeName>
        <fullName evidence="8">Cytochrome c oxidase polypeptide III</fullName>
    </alternativeName>
</protein>
<comment type="similarity">
    <text evidence="2 9">Belongs to the cytochrome c oxidase subunit 3 family.</text>
</comment>
<gene>
    <name evidence="12" type="ordered locus">Acid_6907</name>
</gene>
<dbReference type="GO" id="GO:0004129">
    <property type="term" value="F:cytochrome-c oxidase activity"/>
    <property type="evidence" value="ECO:0007669"/>
    <property type="project" value="UniProtKB-EC"/>
</dbReference>
<feature type="transmembrane region" description="Helical" evidence="10">
    <location>
        <begin position="134"/>
        <end position="157"/>
    </location>
</feature>
<dbReference type="PROSITE" id="PS50253">
    <property type="entry name" value="COX3"/>
    <property type="match status" value="1"/>
</dbReference>
<dbReference type="InterPro" id="IPR024791">
    <property type="entry name" value="Cyt_c/ubiquinol_Oxase_su3"/>
</dbReference>
<accession>Q01RA0</accession>
<keyword evidence="5" id="KW-1278">Translocase</keyword>
<dbReference type="InterPro" id="IPR000298">
    <property type="entry name" value="Cyt_c_oxidase-like_su3"/>
</dbReference>
<dbReference type="SUPFAM" id="SSF81452">
    <property type="entry name" value="Cytochrome c oxidase subunit III-like"/>
    <property type="match status" value="1"/>
</dbReference>
<keyword evidence="4 9" id="KW-0812">Transmembrane</keyword>
<dbReference type="Pfam" id="PF00510">
    <property type="entry name" value="COX3"/>
    <property type="match status" value="1"/>
</dbReference>
<evidence type="ECO:0000256" key="1">
    <source>
        <dbReference type="ARBA" id="ARBA00004141"/>
    </source>
</evidence>
<dbReference type="KEGG" id="sus:Acid_6907"/>
<evidence type="ECO:0000259" key="11">
    <source>
        <dbReference type="PROSITE" id="PS50253"/>
    </source>
</evidence>
<dbReference type="OrthoDB" id="8641108at2"/>
<reference evidence="12" key="1">
    <citation type="submission" date="2006-10" db="EMBL/GenBank/DDBJ databases">
        <title>Complete sequence of Solibacter usitatus Ellin6076.</title>
        <authorList>
            <consortium name="US DOE Joint Genome Institute"/>
            <person name="Copeland A."/>
            <person name="Lucas S."/>
            <person name="Lapidus A."/>
            <person name="Barry K."/>
            <person name="Detter J.C."/>
            <person name="Glavina del Rio T."/>
            <person name="Hammon N."/>
            <person name="Israni S."/>
            <person name="Dalin E."/>
            <person name="Tice H."/>
            <person name="Pitluck S."/>
            <person name="Thompson L.S."/>
            <person name="Brettin T."/>
            <person name="Bruce D."/>
            <person name="Han C."/>
            <person name="Tapia R."/>
            <person name="Gilna P."/>
            <person name="Schmutz J."/>
            <person name="Larimer F."/>
            <person name="Land M."/>
            <person name="Hauser L."/>
            <person name="Kyrpides N."/>
            <person name="Mikhailova N."/>
            <person name="Janssen P.H."/>
            <person name="Kuske C.R."/>
            <person name="Richardson P."/>
        </authorList>
    </citation>
    <scope>NUCLEOTIDE SEQUENCE</scope>
    <source>
        <strain evidence="12">Ellin6076</strain>
    </source>
</reference>
<dbReference type="STRING" id="234267.Acid_6907"/>
<dbReference type="CDD" id="cd02865">
    <property type="entry name" value="Heme_Cu_Oxidase_III_2"/>
    <property type="match status" value="1"/>
</dbReference>
<dbReference type="EC" id="7.1.1.9" evidence="3"/>
<evidence type="ECO:0000256" key="10">
    <source>
        <dbReference type="SAM" id="Phobius"/>
    </source>
</evidence>
<name>Q01RA0_SOLUE</name>
<dbReference type="Gene3D" id="1.20.120.80">
    <property type="entry name" value="Cytochrome c oxidase, subunit III, four-helix bundle"/>
    <property type="match status" value="1"/>
</dbReference>
<organism evidence="12">
    <name type="scientific">Solibacter usitatus (strain Ellin6076)</name>
    <dbReference type="NCBI Taxonomy" id="234267"/>
    <lineage>
        <taxon>Bacteria</taxon>
        <taxon>Pseudomonadati</taxon>
        <taxon>Acidobacteriota</taxon>
        <taxon>Terriglobia</taxon>
        <taxon>Bryobacterales</taxon>
        <taxon>Solibacteraceae</taxon>
        <taxon>Candidatus Solibacter</taxon>
    </lineage>
</organism>
<feature type="transmembrane region" description="Helical" evidence="10">
    <location>
        <begin position="178"/>
        <end position="197"/>
    </location>
</feature>
<evidence type="ECO:0000256" key="6">
    <source>
        <dbReference type="ARBA" id="ARBA00022989"/>
    </source>
</evidence>
<dbReference type="GO" id="GO:0019646">
    <property type="term" value="P:aerobic electron transport chain"/>
    <property type="evidence" value="ECO:0007669"/>
    <property type="project" value="InterPro"/>
</dbReference>
<dbReference type="AlphaFoldDB" id="Q01RA0"/>
<keyword evidence="7 10" id="KW-0472">Membrane</keyword>
<evidence type="ECO:0000256" key="3">
    <source>
        <dbReference type="ARBA" id="ARBA00012949"/>
    </source>
</evidence>
<dbReference type="EMBL" id="CP000473">
    <property type="protein sequence ID" value="ABJ87820.1"/>
    <property type="molecule type" value="Genomic_DNA"/>
</dbReference>
<dbReference type="eggNOG" id="COG1845">
    <property type="taxonomic scope" value="Bacteria"/>
</dbReference>